<dbReference type="EMBL" id="HBFA01034641">
    <property type="protein sequence ID" value="CAD8685665.1"/>
    <property type="molecule type" value="Transcribed_RNA"/>
</dbReference>
<dbReference type="InterPro" id="IPR003892">
    <property type="entry name" value="CUE"/>
</dbReference>
<dbReference type="GO" id="GO:0030133">
    <property type="term" value="C:transport vesicle"/>
    <property type="evidence" value="ECO:0007669"/>
    <property type="project" value="TreeGrafter"/>
</dbReference>
<feature type="region of interest" description="Disordered" evidence="1">
    <location>
        <begin position="167"/>
        <end position="199"/>
    </location>
</feature>
<dbReference type="InterPro" id="IPR003123">
    <property type="entry name" value="VPS9"/>
</dbReference>
<dbReference type="GO" id="GO:0000149">
    <property type="term" value="F:SNARE binding"/>
    <property type="evidence" value="ECO:0007669"/>
    <property type="project" value="TreeGrafter"/>
</dbReference>
<dbReference type="Pfam" id="PF02204">
    <property type="entry name" value="VPS9"/>
    <property type="match status" value="1"/>
</dbReference>
<feature type="region of interest" description="Disordered" evidence="1">
    <location>
        <begin position="79"/>
        <end position="120"/>
    </location>
</feature>
<dbReference type="Gene3D" id="1.20.1050.80">
    <property type="entry name" value="VPS9 domain"/>
    <property type="match status" value="1"/>
</dbReference>
<sequence>MEPSHTQGQEPSEHDDDVFAKLQDFFPSINGEIIKDVLFANNGAIEPTIDQLLRLAEESGGTPSSSSGMTHMGDLLMTTADDIPSRPTEPLSSRSTSFSSLQNLAESEADPPPLPSRGGRVEQWEDELNSNSNDTLVAAVQQQQQMERDEALALELWNLELENAQQRQSSADLASTPSTSDTDNLPAPQPPLSSSPQSSLLGIDTMSVEALTGAFKGFMARQNNQSSASVQGSNTGRVPEYFKSPTQGEGQGRGSQLLQAPLKILQGIKKTASQGSDIDGAAGKDGVVSKVRGDIKLGEPSQRKRAPSGLLSHQIVDVEACKNAIFRWPGGPTVLLEAERMAQSFCRVRQKLEASQKNSAEVIRNKVKVLEAWRQTLHTIVEQLLKQLALEAVKQQPLRARLAAVMGDASFVQQAHLVDVHQMAIMREALETVIMERVHDEVWPAMLALNQQRQAPLQRVLSALRNAPAKRLGVDPKHAQVVTAPLIAKLQTLSEQRTPRAMGVTLVSTMQMLMASAAAAPSTKVVSADDLLPLTAWLVVQSQPLQMFAVIQYIELFSRLNGQPVSGELAYILTNFMAACEWLCRGAPGVEEPQEPPSVNLIDFD</sequence>
<accession>A0A7S0WUR0</accession>
<evidence type="ECO:0000259" key="2">
    <source>
        <dbReference type="PROSITE" id="PS51140"/>
    </source>
</evidence>
<dbReference type="InterPro" id="IPR051248">
    <property type="entry name" value="UPF0507/Ank_repeat_27"/>
</dbReference>
<protein>
    <recommendedName>
        <fullName evidence="5">VPS9 domain-containing protein</fullName>
    </recommendedName>
</protein>
<dbReference type="Gene3D" id="1.10.8.10">
    <property type="entry name" value="DNA helicase RuvA subunit, C-terminal domain"/>
    <property type="match status" value="1"/>
</dbReference>
<evidence type="ECO:0000259" key="3">
    <source>
        <dbReference type="PROSITE" id="PS51205"/>
    </source>
</evidence>
<dbReference type="InterPro" id="IPR037191">
    <property type="entry name" value="VPS9_dom_sf"/>
</dbReference>
<name>A0A7S0WUR0_9CHLO</name>
<proteinExistence type="predicted"/>
<dbReference type="GO" id="GO:0097422">
    <property type="term" value="C:tubular endosome"/>
    <property type="evidence" value="ECO:0007669"/>
    <property type="project" value="TreeGrafter"/>
</dbReference>
<dbReference type="PANTHER" id="PTHR24170">
    <property type="entry name" value="ANKYRIN REPEAT DOMAIN-CONTAINING PROTEIN 27"/>
    <property type="match status" value="1"/>
</dbReference>
<gene>
    <name evidence="4" type="ORF">POBO1169_LOCUS17366</name>
</gene>
<dbReference type="SUPFAM" id="SSF109993">
    <property type="entry name" value="VPS9 domain"/>
    <property type="match status" value="1"/>
</dbReference>
<organism evidence="4">
    <name type="scientific">Pyramimonas obovata</name>
    <dbReference type="NCBI Taxonomy" id="1411642"/>
    <lineage>
        <taxon>Eukaryota</taxon>
        <taxon>Viridiplantae</taxon>
        <taxon>Chlorophyta</taxon>
        <taxon>Pyramimonadophyceae</taxon>
        <taxon>Pyramimonadales</taxon>
        <taxon>Pyramimonadaceae</taxon>
        <taxon>Pyramimonas</taxon>
        <taxon>Pyramimonas incertae sedis</taxon>
    </lineage>
</organism>
<feature type="compositionally biased region" description="Polar residues" evidence="1">
    <location>
        <begin position="244"/>
        <end position="254"/>
    </location>
</feature>
<dbReference type="PROSITE" id="PS51140">
    <property type="entry name" value="CUE"/>
    <property type="match status" value="1"/>
</dbReference>
<feature type="region of interest" description="Disordered" evidence="1">
    <location>
        <begin position="223"/>
        <end position="254"/>
    </location>
</feature>
<evidence type="ECO:0000313" key="4">
    <source>
        <dbReference type="EMBL" id="CAD8685665.1"/>
    </source>
</evidence>
<reference evidence="4" key="1">
    <citation type="submission" date="2021-01" db="EMBL/GenBank/DDBJ databases">
        <authorList>
            <person name="Corre E."/>
            <person name="Pelletier E."/>
            <person name="Niang G."/>
            <person name="Scheremetjew M."/>
            <person name="Finn R."/>
            <person name="Kale V."/>
            <person name="Holt S."/>
            <person name="Cochrane G."/>
            <person name="Meng A."/>
            <person name="Brown T."/>
            <person name="Cohen L."/>
        </authorList>
    </citation>
    <scope>NUCLEOTIDE SEQUENCE</scope>
    <source>
        <strain evidence="4">CCMP722</strain>
    </source>
</reference>
<dbReference type="GO" id="GO:0005769">
    <property type="term" value="C:early endosome"/>
    <property type="evidence" value="ECO:0007669"/>
    <property type="project" value="TreeGrafter"/>
</dbReference>
<dbReference type="GO" id="GO:0043130">
    <property type="term" value="F:ubiquitin binding"/>
    <property type="evidence" value="ECO:0007669"/>
    <property type="project" value="InterPro"/>
</dbReference>
<evidence type="ECO:0008006" key="5">
    <source>
        <dbReference type="Google" id="ProtNLM"/>
    </source>
</evidence>
<dbReference type="GO" id="GO:0005770">
    <property type="term" value="C:late endosome"/>
    <property type="evidence" value="ECO:0007669"/>
    <property type="project" value="TreeGrafter"/>
</dbReference>
<feature type="domain" description="VPS9" evidence="3">
    <location>
        <begin position="451"/>
        <end position="592"/>
    </location>
</feature>
<dbReference type="Pfam" id="PF02845">
    <property type="entry name" value="CUE"/>
    <property type="match status" value="1"/>
</dbReference>
<feature type="domain" description="CUE" evidence="2">
    <location>
        <begin position="14"/>
        <end position="57"/>
    </location>
</feature>
<dbReference type="GO" id="GO:0005886">
    <property type="term" value="C:plasma membrane"/>
    <property type="evidence" value="ECO:0007669"/>
    <property type="project" value="TreeGrafter"/>
</dbReference>
<feature type="compositionally biased region" description="Polar residues" evidence="1">
    <location>
        <begin position="223"/>
        <end position="236"/>
    </location>
</feature>
<dbReference type="GO" id="GO:0045022">
    <property type="term" value="P:early endosome to late endosome transport"/>
    <property type="evidence" value="ECO:0007669"/>
    <property type="project" value="TreeGrafter"/>
</dbReference>
<dbReference type="PROSITE" id="PS51205">
    <property type="entry name" value="VPS9"/>
    <property type="match status" value="1"/>
</dbReference>
<dbReference type="SUPFAM" id="SSF46934">
    <property type="entry name" value="UBA-like"/>
    <property type="match status" value="1"/>
</dbReference>
<evidence type="ECO:0000256" key="1">
    <source>
        <dbReference type="SAM" id="MobiDB-lite"/>
    </source>
</evidence>
<dbReference type="SMART" id="SM00546">
    <property type="entry name" value="CUE"/>
    <property type="match status" value="1"/>
</dbReference>
<dbReference type="PANTHER" id="PTHR24170:SF1">
    <property type="entry name" value="DOMAIN PROTEIN, PUTATIVE (AFU_ORTHOLOGUE AFUA_1G09870)-RELATED"/>
    <property type="match status" value="1"/>
</dbReference>
<dbReference type="InterPro" id="IPR009060">
    <property type="entry name" value="UBA-like_sf"/>
</dbReference>
<dbReference type="AlphaFoldDB" id="A0A7S0WUR0"/>
<feature type="compositionally biased region" description="Polar residues" evidence="1">
    <location>
        <begin position="167"/>
        <end position="183"/>
    </location>
</feature>
<dbReference type="GO" id="GO:0005085">
    <property type="term" value="F:guanyl-nucleotide exchange factor activity"/>
    <property type="evidence" value="ECO:0007669"/>
    <property type="project" value="TreeGrafter"/>
</dbReference>